<feature type="signal peptide" evidence="3">
    <location>
        <begin position="1"/>
        <end position="30"/>
    </location>
</feature>
<comment type="similarity">
    <text evidence="2">Belongs to the fimbrial K88 protein family.</text>
</comment>
<protein>
    <submittedName>
        <fullName evidence="4">Fimbrial protein</fullName>
    </submittedName>
</protein>
<dbReference type="InterPro" id="IPR003467">
    <property type="entry name" value="Fimbrial_K88_FaeH"/>
</dbReference>
<dbReference type="Proteomes" id="UP000175893">
    <property type="component" value="Chromosome"/>
</dbReference>
<dbReference type="Pfam" id="PF02432">
    <property type="entry name" value="Fimbrial_K88"/>
    <property type="match status" value="1"/>
</dbReference>
<gene>
    <name evidence="4" type="ORF">A9798_08975</name>
</gene>
<evidence type="ECO:0000256" key="2">
    <source>
        <dbReference type="ARBA" id="ARBA00049989"/>
    </source>
</evidence>
<keyword evidence="5" id="KW-1185">Reference proteome</keyword>
<organism evidence="4 5">
    <name type="scientific">Edwardsiella hoshinae</name>
    <dbReference type="NCBI Taxonomy" id="93378"/>
    <lineage>
        <taxon>Bacteria</taxon>
        <taxon>Pseudomonadati</taxon>
        <taxon>Pseudomonadota</taxon>
        <taxon>Gammaproteobacteria</taxon>
        <taxon>Enterobacterales</taxon>
        <taxon>Hafniaceae</taxon>
        <taxon>Edwardsiella</taxon>
    </lineage>
</organism>
<keyword evidence="1 3" id="KW-0732">Signal</keyword>
<evidence type="ECO:0000313" key="5">
    <source>
        <dbReference type="Proteomes" id="UP000175893"/>
    </source>
</evidence>
<evidence type="ECO:0000313" key="4">
    <source>
        <dbReference type="EMBL" id="AOV97084.1"/>
    </source>
</evidence>
<accession>A0ABM6EJG8</accession>
<feature type="chain" id="PRO_5046490014" evidence="3">
    <location>
        <begin position="31"/>
        <end position="268"/>
    </location>
</feature>
<evidence type="ECO:0000256" key="1">
    <source>
        <dbReference type="ARBA" id="ARBA00022729"/>
    </source>
</evidence>
<dbReference type="EMBL" id="CP016043">
    <property type="protein sequence ID" value="AOV97084.1"/>
    <property type="molecule type" value="Genomic_DNA"/>
</dbReference>
<evidence type="ECO:0000256" key="3">
    <source>
        <dbReference type="SAM" id="SignalP"/>
    </source>
</evidence>
<reference evidence="4 5" key="1">
    <citation type="submission" date="2016-06" db="EMBL/GenBank/DDBJ databases">
        <title>Complete genome sequence of Edwardsiella hoshinae ATCC 35051.</title>
        <authorList>
            <person name="Reichley S.R."/>
            <person name="Waldbieser G.C."/>
            <person name="Lawrence M.L."/>
            <person name="Griffin M.J."/>
        </authorList>
    </citation>
    <scope>NUCLEOTIDE SEQUENCE [LARGE SCALE GENOMIC DNA]</scope>
    <source>
        <strain evidence="4 5">ATCC 35051</strain>
    </source>
</reference>
<sequence length="268" mass="27831">MHHPMFTYPKTLLSAAVLALGLFYASHTQADLLDGGEVQFHGFVTDTAPKWTWQVSSSAQSWPVDSAEAQLTNGMLRFDLSDKGALPYLEGYLHEVAQRGGPGLTPLITFSSGGQPLTPLAGGNSHAQHFRAAVPVYDPASGKAVGRLSFTLDQAMAVSAARQLAGVAVPSGMTLVSGQSVSAVQPATLPAGIRNQLSALLLMNQGFGQGMSAVGNGQVINQGVLADGRVTRLAAAYASALSAFELTLPATATPSQWQTGLNVSVTVQ</sequence>
<proteinExistence type="inferred from homology"/>
<name>A0ABM6EJG8_9GAMM</name>